<dbReference type="EMBL" id="JARJCN010000003">
    <property type="protein sequence ID" value="KAJ7102520.1"/>
    <property type="molecule type" value="Genomic_DNA"/>
</dbReference>
<dbReference type="Proteomes" id="UP001222325">
    <property type="component" value="Unassembled WGS sequence"/>
</dbReference>
<dbReference type="Pfam" id="PF20231">
    <property type="entry name" value="DUF6589"/>
    <property type="match status" value="1"/>
</dbReference>
<evidence type="ECO:0000313" key="3">
    <source>
        <dbReference type="EMBL" id="KAJ7102520.1"/>
    </source>
</evidence>
<name>A0AAD6UHA9_9AGAR</name>
<keyword evidence="4" id="KW-1185">Reference proteome</keyword>
<gene>
    <name evidence="3" type="ORF">B0H15DRAFT_768975</name>
</gene>
<feature type="compositionally biased region" description="Acidic residues" evidence="1">
    <location>
        <begin position="944"/>
        <end position="959"/>
    </location>
</feature>
<evidence type="ECO:0000259" key="2">
    <source>
        <dbReference type="Pfam" id="PF20231"/>
    </source>
</evidence>
<dbReference type="AlphaFoldDB" id="A0AAD6UHA9"/>
<feature type="region of interest" description="Disordered" evidence="1">
    <location>
        <begin position="884"/>
        <end position="973"/>
    </location>
</feature>
<feature type="compositionally biased region" description="Acidic residues" evidence="1">
    <location>
        <begin position="917"/>
        <end position="932"/>
    </location>
</feature>
<reference evidence="3" key="1">
    <citation type="submission" date="2023-03" db="EMBL/GenBank/DDBJ databases">
        <title>Massive genome expansion in bonnet fungi (Mycena s.s.) driven by repeated elements and novel gene families across ecological guilds.</title>
        <authorList>
            <consortium name="Lawrence Berkeley National Laboratory"/>
            <person name="Harder C.B."/>
            <person name="Miyauchi S."/>
            <person name="Viragh M."/>
            <person name="Kuo A."/>
            <person name="Thoen E."/>
            <person name="Andreopoulos B."/>
            <person name="Lu D."/>
            <person name="Skrede I."/>
            <person name="Drula E."/>
            <person name="Henrissat B."/>
            <person name="Morin E."/>
            <person name="Kohler A."/>
            <person name="Barry K."/>
            <person name="LaButti K."/>
            <person name="Morin E."/>
            <person name="Salamov A."/>
            <person name="Lipzen A."/>
            <person name="Mereny Z."/>
            <person name="Hegedus B."/>
            <person name="Baldrian P."/>
            <person name="Stursova M."/>
            <person name="Weitz H."/>
            <person name="Taylor A."/>
            <person name="Grigoriev I.V."/>
            <person name="Nagy L.G."/>
            <person name="Martin F."/>
            <person name="Kauserud H."/>
        </authorList>
    </citation>
    <scope>NUCLEOTIDE SEQUENCE</scope>
    <source>
        <strain evidence="3">CBHHK173m</strain>
    </source>
</reference>
<evidence type="ECO:0000313" key="4">
    <source>
        <dbReference type="Proteomes" id="UP001222325"/>
    </source>
</evidence>
<feature type="compositionally biased region" description="Acidic residues" evidence="1">
    <location>
        <begin position="896"/>
        <end position="905"/>
    </location>
</feature>
<accession>A0AAD6UHA9</accession>
<protein>
    <recommendedName>
        <fullName evidence="2">DUF6589 domain-containing protein</fullName>
    </recommendedName>
</protein>
<feature type="domain" description="DUF6589" evidence="2">
    <location>
        <begin position="355"/>
        <end position="793"/>
    </location>
</feature>
<comment type="caution">
    <text evidence="3">The sequence shown here is derived from an EMBL/GenBank/DDBJ whole genome shotgun (WGS) entry which is preliminary data.</text>
</comment>
<sequence length="973" mass="109197">MYTPSTTRRILNERTQLRRQETLRTKQIARRARVEGERAQDRISRTQLFEKYLEDMQRDKVSLAEFLEHVFDPENKSSVDWRWKGDSPGFFAHQSIVTRIFGHWSTSKYNQSTRDFIHRWATKHVEKKVYSEARAVTRSGLLSKSKKTINEQFFLDFGLSNLTAAIRQMAPTAFTIFDSFSTTARQKAHASEAFMQKKELMKGCAALTLLRGHSQKNSYAQAVMSTYLAATGGQRQHFSVLSLYGFSMGYSSTISRTFAPKVAGEELEKSKKRVRGPGILSVLRDACMATNEALASSRLFSLVYDNINLMNRIAEQIVGRKSAQENGTCATLLPLHKAKLEHLLTSSLDASIIAARPLSIDDISLNATETEFFIENMVHTVLRIIIRHGGEGFLKWKAAVDAAQPVSADTIEVHKTPIHPLPTMEIDESTITGNIEVIEEITRVLGFKTDDPEYAKYIQIIAGDQLTIARQRSILNIRLGHESGSHSWRHIVLMPGLFHAKIADCHGVLTTHFGKSTIRSPGSLGFHNTVLDRLPITLTSLPPFRTCRDLIMVSLYSRVLHCLLLVSGKDSLQACADSITSYGVLVEHAKAIYTMYADTDRVQELRERRIPEERQRDADLKAATQAAKKAKLPPPDKSLPHIPKGDMVLENGLLFLRDALLTREFSDAIKAGDSGRVLIILRLWAFTYRGNGRSKYAHEMLHLLHNLTCAWPKELRNIVLQNWLANPQGKPNSFVEIDLVQEHLNFWIKKIYKADGDGHSWDWLALVSPCIDILRQLATKINIDLGARQGSKHATPDLEEDIAALMDSLAEHEVYVEKQGRVLDDDEKSAPDTLSVGMAALTHGSSTTPLNDFNEQFETLRRRRGLTPIHNLMGLINTSGLPPPTALALAPTPDIPDADGDDTDIYADMPDLQAPESDSDDDADIEQDEDLFAESPTLTRLDEADVEFDMDDVPEWYLDDGERSDSDTDEDEA</sequence>
<organism evidence="3 4">
    <name type="scientific">Mycena belliarum</name>
    <dbReference type="NCBI Taxonomy" id="1033014"/>
    <lineage>
        <taxon>Eukaryota</taxon>
        <taxon>Fungi</taxon>
        <taxon>Dikarya</taxon>
        <taxon>Basidiomycota</taxon>
        <taxon>Agaricomycotina</taxon>
        <taxon>Agaricomycetes</taxon>
        <taxon>Agaricomycetidae</taxon>
        <taxon>Agaricales</taxon>
        <taxon>Marasmiineae</taxon>
        <taxon>Mycenaceae</taxon>
        <taxon>Mycena</taxon>
    </lineage>
</organism>
<evidence type="ECO:0000256" key="1">
    <source>
        <dbReference type="SAM" id="MobiDB-lite"/>
    </source>
</evidence>
<dbReference type="InterPro" id="IPR046496">
    <property type="entry name" value="DUF6589"/>
</dbReference>
<proteinExistence type="predicted"/>